<dbReference type="Pfam" id="PF13424">
    <property type="entry name" value="TPR_12"/>
    <property type="match status" value="1"/>
</dbReference>
<name>A0A2H8TW30_9HEMI</name>
<evidence type="ECO:0000256" key="3">
    <source>
        <dbReference type="ARBA" id="ARBA00022737"/>
    </source>
</evidence>
<organism evidence="7">
    <name type="scientific">Melanaphis sacchari</name>
    <dbReference type="NCBI Taxonomy" id="742174"/>
    <lineage>
        <taxon>Eukaryota</taxon>
        <taxon>Metazoa</taxon>
        <taxon>Ecdysozoa</taxon>
        <taxon>Arthropoda</taxon>
        <taxon>Hexapoda</taxon>
        <taxon>Insecta</taxon>
        <taxon>Pterygota</taxon>
        <taxon>Neoptera</taxon>
        <taxon>Paraneoptera</taxon>
        <taxon>Hemiptera</taxon>
        <taxon>Sternorrhyncha</taxon>
        <taxon>Aphidomorpha</taxon>
        <taxon>Aphidoidea</taxon>
        <taxon>Aphididae</taxon>
        <taxon>Aphidini</taxon>
        <taxon>Melanaphis</taxon>
    </lineage>
</organism>
<dbReference type="SUPFAM" id="SSF48452">
    <property type="entry name" value="TPR-like"/>
    <property type="match status" value="2"/>
</dbReference>
<evidence type="ECO:0000256" key="2">
    <source>
        <dbReference type="ARBA" id="ARBA00008219"/>
    </source>
</evidence>
<dbReference type="GeneID" id="112594915"/>
<keyword evidence="5" id="KW-0809">Transit peptide</keyword>
<reference evidence="7" key="1">
    <citation type="submission" date="2017-10" db="EMBL/GenBank/DDBJ databases">
        <title>Transcriptome Assembly of Sugarcane Aphid Adults.</title>
        <authorList>
            <person name="Scully E.D."/>
            <person name="Palmer N.A."/>
            <person name="Geib S.M."/>
            <person name="Sarath G."/>
            <person name="Sattler S.E."/>
        </authorList>
    </citation>
    <scope>NUCLEOTIDE SEQUENCE</scope>
    <source>
        <tissue evidence="7">Whole body</tissue>
    </source>
</reference>
<dbReference type="AlphaFoldDB" id="A0A2H8TW30"/>
<evidence type="ECO:0000256" key="5">
    <source>
        <dbReference type="ARBA" id="ARBA00022946"/>
    </source>
</evidence>
<dbReference type="InterPro" id="IPR040395">
    <property type="entry name" value="TTC19"/>
</dbReference>
<evidence type="ECO:0000256" key="1">
    <source>
        <dbReference type="ARBA" id="ARBA00004173"/>
    </source>
</evidence>
<evidence type="ECO:0000256" key="4">
    <source>
        <dbReference type="ARBA" id="ARBA00022803"/>
    </source>
</evidence>
<dbReference type="EMBL" id="GFXV01006652">
    <property type="protein sequence ID" value="MBW18457.1"/>
    <property type="molecule type" value="Transcribed_RNA"/>
</dbReference>
<keyword evidence="6" id="KW-0496">Mitochondrion</keyword>
<keyword evidence="4" id="KW-0802">TPR repeat</keyword>
<dbReference type="Gene3D" id="1.25.40.10">
    <property type="entry name" value="Tetratricopeptide repeat domain"/>
    <property type="match status" value="2"/>
</dbReference>
<dbReference type="InterPro" id="IPR019734">
    <property type="entry name" value="TPR_rpt"/>
</dbReference>
<proteinExistence type="inferred from homology"/>
<evidence type="ECO:0000256" key="6">
    <source>
        <dbReference type="ARBA" id="ARBA00023128"/>
    </source>
</evidence>
<evidence type="ECO:0000313" key="7">
    <source>
        <dbReference type="EMBL" id="MBW18457.1"/>
    </source>
</evidence>
<comment type="subcellular location">
    <subcellularLocation>
        <location evidence="1">Mitochondrion</location>
    </subcellularLocation>
</comment>
<dbReference type="SMART" id="SM00028">
    <property type="entry name" value="TPR"/>
    <property type="match status" value="3"/>
</dbReference>
<dbReference type="OrthoDB" id="5986190at2759"/>
<dbReference type="GO" id="GO:0005743">
    <property type="term" value="C:mitochondrial inner membrane"/>
    <property type="evidence" value="ECO:0007669"/>
    <property type="project" value="TreeGrafter"/>
</dbReference>
<dbReference type="GO" id="GO:0034551">
    <property type="term" value="P:mitochondrial respiratory chain complex III assembly"/>
    <property type="evidence" value="ECO:0007669"/>
    <property type="project" value="InterPro"/>
</dbReference>
<dbReference type="PANTHER" id="PTHR13143:SF6">
    <property type="entry name" value="TETRATRICOPEPTIDE REPEAT PROTEIN 19, MITOCHONDRIAL"/>
    <property type="match status" value="1"/>
</dbReference>
<comment type="similarity">
    <text evidence="2">Belongs to the TTC19 family.</text>
</comment>
<dbReference type="InterPro" id="IPR011990">
    <property type="entry name" value="TPR-like_helical_dom_sf"/>
</dbReference>
<dbReference type="RefSeq" id="XP_025195722.1">
    <property type="nucleotide sequence ID" value="XM_025339937.1"/>
</dbReference>
<sequence length="349" mass="40005">MSLLFNVRLVKCIKRILPVVKHILINYNNRPIMFSNSKQSILNSVQNISLLKNPNATKSIIFGFSLLGLFGLDDKNESERKLIYTIKRGLLYLQDNNYNAFEHTLHDALKIATDLNHFNGITYVYDILANGALTNKDYDKAKVLFIKVVQRLYQQGGVDEDLNIVHVNLKIAKILEIQKDYNSSRLGFEFCLNILKKKYEIDPENEDVLGLYSLTLDAYARHLMNQGNNTHACTYFKKAFDISVKLNGELNEINVILLNDLGTMYYVRGMLEEALYFFGKAEKIGKHFPDMETFSTIYVNLGNIFLKQGLLKEAEKHCVEGMKNAKRHHYEIGKTEAANCLADIKKAME</sequence>
<protein>
    <submittedName>
        <fullName evidence="7">Tetratricopeptide repeat protein 19, mitochondrial</fullName>
    </submittedName>
</protein>
<dbReference type="CTD" id="54902"/>
<dbReference type="PANTHER" id="PTHR13143">
    <property type="entry name" value="TETRATRICOPEPTIDE REPEAT PROTEIN 19"/>
    <property type="match status" value="1"/>
</dbReference>
<keyword evidence="3" id="KW-0677">Repeat</keyword>
<accession>A0A2H8TW30</accession>